<dbReference type="EMBL" id="OC855274">
    <property type="protein sequence ID" value="CAD7621651.1"/>
    <property type="molecule type" value="Genomic_DNA"/>
</dbReference>
<feature type="signal peptide" evidence="4">
    <location>
        <begin position="1"/>
        <end position="16"/>
    </location>
</feature>
<evidence type="ECO:0000313" key="7">
    <source>
        <dbReference type="Proteomes" id="UP000759131"/>
    </source>
</evidence>
<dbReference type="GO" id="GO:0005576">
    <property type="term" value="C:extracellular region"/>
    <property type="evidence" value="ECO:0007669"/>
    <property type="project" value="UniProtKB-SubCell"/>
</dbReference>
<evidence type="ECO:0000256" key="2">
    <source>
        <dbReference type="ARBA" id="ARBA00006370"/>
    </source>
</evidence>
<name>A0A7R9KGE0_9ACAR</name>
<keyword evidence="4" id="KW-0732">Signal</keyword>
<organism evidence="6">
    <name type="scientific">Medioppia subpectinata</name>
    <dbReference type="NCBI Taxonomy" id="1979941"/>
    <lineage>
        <taxon>Eukaryota</taxon>
        <taxon>Metazoa</taxon>
        <taxon>Ecdysozoa</taxon>
        <taxon>Arthropoda</taxon>
        <taxon>Chelicerata</taxon>
        <taxon>Arachnida</taxon>
        <taxon>Acari</taxon>
        <taxon>Acariformes</taxon>
        <taxon>Sarcoptiformes</taxon>
        <taxon>Oribatida</taxon>
        <taxon>Brachypylina</taxon>
        <taxon>Oppioidea</taxon>
        <taxon>Oppiidae</taxon>
        <taxon>Medioppia</taxon>
    </lineage>
</organism>
<dbReference type="AlphaFoldDB" id="A0A7R9KGE0"/>
<dbReference type="EMBL" id="CAJPIZ010000699">
    <property type="protein sequence ID" value="CAG2102081.1"/>
    <property type="molecule type" value="Genomic_DNA"/>
</dbReference>
<gene>
    <name evidence="6" type="ORF">OSB1V03_LOCUS2122</name>
</gene>
<protein>
    <recommendedName>
        <fullName evidence="5">MD-2-related lipid-recognition domain-containing protein</fullName>
    </recommendedName>
</protein>
<keyword evidence="3" id="KW-0964">Secreted</keyword>
<dbReference type="FunFam" id="2.60.40.770:FF:000001">
    <property type="entry name" value="NPC intracellular cholesterol transporter 2"/>
    <property type="match status" value="1"/>
</dbReference>
<feature type="domain" description="MD-2-related lipid-recognition" evidence="5">
    <location>
        <begin position="135"/>
        <end position="256"/>
    </location>
</feature>
<comment type="subcellular location">
    <subcellularLocation>
        <location evidence="1">Secreted</location>
    </subcellularLocation>
</comment>
<dbReference type="InterPro" id="IPR003172">
    <property type="entry name" value="ML_dom"/>
</dbReference>
<accession>A0A7R9KGE0</accession>
<dbReference type="Proteomes" id="UP000759131">
    <property type="component" value="Unassembled WGS sequence"/>
</dbReference>
<dbReference type="InterPro" id="IPR014756">
    <property type="entry name" value="Ig_E-set"/>
</dbReference>
<evidence type="ECO:0000256" key="1">
    <source>
        <dbReference type="ARBA" id="ARBA00004613"/>
    </source>
</evidence>
<keyword evidence="7" id="KW-1185">Reference proteome</keyword>
<dbReference type="PANTHER" id="PTHR11306">
    <property type="entry name" value="NIEMANN PICK TYPE C2 PROTEIN NPC2-RELATED"/>
    <property type="match status" value="1"/>
</dbReference>
<feature type="domain" description="MD-2-related lipid-recognition" evidence="5">
    <location>
        <begin position="20"/>
        <end position="133"/>
    </location>
</feature>
<evidence type="ECO:0000256" key="3">
    <source>
        <dbReference type="ARBA" id="ARBA00022525"/>
    </source>
</evidence>
<feature type="chain" id="PRO_5036210890" description="MD-2-related lipid-recognition domain-containing protein" evidence="4">
    <location>
        <begin position="17"/>
        <end position="260"/>
    </location>
</feature>
<evidence type="ECO:0000256" key="4">
    <source>
        <dbReference type="SAM" id="SignalP"/>
    </source>
</evidence>
<dbReference type="GO" id="GO:0015918">
    <property type="term" value="P:sterol transport"/>
    <property type="evidence" value="ECO:0007669"/>
    <property type="project" value="InterPro"/>
</dbReference>
<dbReference type="SUPFAM" id="SSF81296">
    <property type="entry name" value="E set domains"/>
    <property type="match status" value="2"/>
</dbReference>
<dbReference type="Pfam" id="PF02221">
    <property type="entry name" value="E1_DerP2_DerF2"/>
    <property type="match status" value="2"/>
</dbReference>
<comment type="similarity">
    <text evidence="2">Belongs to the NPC2 family.</text>
</comment>
<dbReference type="GO" id="GO:0032934">
    <property type="term" value="F:sterol binding"/>
    <property type="evidence" value="ECO:0007669"/>
    <property type="project" value="InterPro"/>
</dbReference>
<sequence>MLKFVCLTLFIAIVSANITFKDCGHGEVTDVDIVHKGKETLFIVTYKANQDTTQTSWDLLAIVGGLELDLATLIPKFDNNGCHETPCPIKKGETKVLTFRVTLPDSVPSIDSDFKAILTVCLALIITAVSADIDFKDCGNKEVIKVEVSGCPNNPCIVHKGNAATITITYKANQDSAKAKWDLHAIVEGRDVDMSTLLPDFDKDGCHSTPCPIKKGEVKKFTQKSMVPESVPDMDAVFKPILVGNNGNLFCVTFNGVIKK</sequence>
<dbReference type="Gene3D" id="2.60.40.770">
    <property type="match status" value="2"/>
</dbReference>
<reference evidence="6" key="1">
    <citation type="submission" date="2020-11" db="EMBL/GenBank/DDBJ databases">
        <authorList>
            <person name="Tran Van P."/>
        </authorList>
    </citation>
    <scope>NUCLEOTIDE SEQUENCE</scope>
</reference>
<evidence type="ECO:0000259" key="5">
    <source>
        <dbReference type="SMART" id="SM00737"/>
    </source>
</evidence>
<dbReference type="InterPro" id="IPR039670">
    <property type="entry name" value="NPC2-like"/>
</dbReference>
<dbReference type="SMART" id="SM00737">
    <property type="entry name" value="ML"/>
    <property type="match status" value="2"/>
</dbReference>
<evidence type="ECO:0000313" key="6">
    <source>
        <dbReference type="EMBL" id="CAD7621651.1"/>
    </source>
</evidence>
<proteinExistence type="inferred from homology"/>
<dbReference type="OrthoDB" id="6489092at2759"/>
<dbReference type="PANTHER" id="PTHR11306:SF68">
    <property type="entry name" value="NPC INTRACELLULAR CHOLESTEROL TRANSPORTER 2"/>
    <property type="match status" value="1"/>
</dbReference>